<protein>
    <recommendedName>
        <fullName evidence="5">ATPase dynein-related AAA domain-containing protein</fullName>
    </recommendedName>
</protein>
<dbReference type="EMBL" id="CP073708">
    <property type="protein sequence ID" value="QUO42814.1"/>
    <property type="molecule type" value="Genomic_DNA"/>
</dbReference>
<keyword evidence="4" id="KW-1185">Reference proteome</keyword>
<dbReference type="Proteomes" id="UP000595847">
    <property type="component" value="Chromosome"/>
</dbReference>
<evidence type="ECO:0000313" key="4">
    <source>
        <dbReference type="Proteomes" id="UP000677234"/>
    </source>
</evidence>
<dbReference type="Gene3D" id="3.40.50.300">
    <property type="entry name" value="P-loop containing nucleotide triphosphate hydrolases"/>
    <property type="match status" value="1"/>
</dbReference>
<evidence type="ECO:0000313" key="3">
    <source>
        <dbReference type="Proteomes" id="UP000595847"/>
    </source>
</evidence>
<organism evidence="1 3">
    <name type="scientific">Brevibacillus composti</name>
    <dbReference type="NCBI Taxonomy" id="2796470"/>
    <lineage>
        <taxon>Bacteria</taxon>
        <taxon>Bacillati</taxon>
        <taxon>Bacillota</taxon>
        <taxon>Bacilli</taxon>
        <taxon>Bacillales</taxon>
        <taxon>Paenibacillaceae</taxon>
        <taxon>Brevibacillus</taxon>
    </lineage>
</organism>
<evidence type="ECO:0000313" key="1">
    <source>
        <dbReference type="EMBL" id="QQE75788.1"/>
    </source>
</evidence>
<dbReference type="AlphaFoldDB" id="A0A7T5ENE3"/>
<dbReference type="KEGG" id="bcop:JD108_07910"/>
<accession>A0A7T5ENE3</accession>
<proteinExistence type="predicted"/>
<dbReference type="RefSeq" id="WP_198829302.1">
    <property type="nucleotide sequence ID" value="NZ_CP066308.1"/>
</dbReference>
<reference evidence="1 3" key="1">
    <citation type="submission" date="2020-12" db="EMBL/GenBank/DDBJ databases">
        <title>strain FJAT-54423T represents a novel species of the genus Brevibacillus.</title>
        <authorList>
            <person name="Tang R."/>
        </authorList>
    </citation>
    <scope>NUCLEOTIDE SEQUENCE [LARGE SCALE GENOMIC DNA]</scope>
    <source>
        <strain evidence="1 3">FJAT-54423</strain>
    </source>
</reference>
<sequence length="792" mass="92111">MKKYELTQKIFRELLHHAYQPIDISFSDEWRCRVTPGEAQIDSEKDYLGSIPLHVEIFHHDTTTQTMRLTVHCMQNKFIPSLEDQAGGYAFRIYSGKSELLYRAMQVALYDYTEASTQVQLYSDLDSKKGDKHFLQQMKQWLQDYEAVWKPWKGELLPSDQFRFLTYDLATASIVEEKQDVLSSAIFIALLKGVLKKEIMLSLPLLSLTPSASTPSGTRRVWKIAPGENAGNWPDALQHSEVFVGWDELGDLRSYPTKEELMAAYKKVFEPEQEPTRTVNTLWAFSRELRVGDIVIANRGWKQLVGIGRITGEYEYKPERGGYPNRRKVEWIITHDVQFDENVFSTPTLTTVYQQRLGTIQKEVVRQVPNGEQKWRSLFGELQSTPVHSVIDDFQRFLQSRQFHFSREMITRFLTSLQAKPFVILSGMSGTGKTKIAQLFADYLKQGPEKKPRRKAADAAPEENRAFLSVRPDWLDHRGLLGTYNPLTEAYEATPLLKLMLRAGQNPELPFFVILDEMNLAKVEYYFSDFLSCIESRRVGADGELVQESIHLHNQPEELLYVDADHQVYAIPPRIEIPANLYIIGTVNMDETTYMFSPKVLDRANVIECNDVDLHRYWAEEETAARFQSAYTPEEKIDWFTLEGEFHQALYTKEYRQPEFKEALEEAYFRLLGLHQLLEEEGYSFGYRVVDEVMNYLHITHYREYCTLDEALDSQIVQKILPKLHGNRKQLEGLMLKLLRYAIGEHVELEQLTQLDQDILAFDEQYRYPLSGKKIYSMYRRLLKTGYCSFIS</sequence>
<dbReference type="Proteomes" id="UP000677234">
    <property type="component" value="Chromosome"/>
</dbReference>
<evidence type="ECO:0000313" key="2">
    <source>
        <dbReference type="EMBL" id="QUO42814.1"/>
    </source>
</evidence>
<dbReference type="EMBL" id="CP066308">
    <property type="protein sequence ID" value="QQE75788.1"/>
    <property type="molecule type" value="Genomic_DNA"/>
</dbReference>
<dbReference type="SUPFAM" id="SSF52540">
    <property type="entry name" value="P-loop containing nucleoside triphosphate hydrolases"/>
    <property type="match status" value="1"/>
</dbReference>
<dbReference type="InterPro" id="IPR027417">
    <property type="entry name" value="P-loop_NTPase"/>
</dbReference>
<name>A0A7T5ENE3_9BACL</name>
<reference evidence="2" key="2">
    <citation type="submission" date="2021-04" db="EMBL/GenBank/DDBJ databases">
        <title>Brevibacillus composti FJAT-54423, complete genome.</title>
        <authorList>
            <person name="Tang R."/>
        </authorList>
    </citation>
    <scope>NUCLEOTIDE SEQUENCE</scope>
    <source>
        <strain evidence="2">FJAT-54424</strain>
    </source>
</reference>
<evidence type="ECO:0008006" key="5">
    <source>
        <dbReference type="Google" id="ProtNLM"/>
    </source>
</evidence>
<gene>
    <name evidence="1" type="ORF">JD108_07910</name>
    <name evidence="2" type="ORF">KDJ56_07590</name>
</gene>